<sequence length="48" mass="5860">MKLRDYDESQYEEVITKEKIRRTKPHKSEAEQVKGRKLNKRRKVAKTE</sequence>
<accession>A0AAN4KQT7</accession>
<feature type="region of interest" description="Disordered" evidence="1">
    <location>
        <begin position="17"/>
        <end position="48"/>
    </location>
</feature>
<dbReference type="EMBL" id="ARXZ02000004">
    <property type="protein sequence ID" value="ERI00983.1"/>
    <property type="molecule type" value="Genomic_DNA"/>
</dbReference>
<dbReference type="RefSeq" id="WP_000776546.1">
    <property type="nucleotide sequence ID" value="NZ_ARXZ02000004.1"/>
</dbReference>
<evidence type="ECO:0000256" key="1">
    <source>
        <dbReference type="SAM" id="MobiDB-lite"/>
    </source>
</evidence>
<protein>
    <submittedName>
        <fullName evidence="2">Uncharacterized protein</fullName>
    </submittedName>
</protein>
<evidence type="ECO:0000313" key="3">
    <source>
        <dbReference type="Proteomes" id="UP000013487"/>
    </source>
</evidence>
<name>A0AAN4KQT7_BACTU</name>
<feature type="compositionally biased region" description="Basic residues" evidence="1">
    <location>
        <begin position="35"/>
        <end position="48"/>
    </location>
</feature>
<gene>
    <name evidence="2" type="ORF">BTCBT_002538</name>
</gene>
<dbReference type="Proteomes" id="UP000013487">
    <property type="component" value="Unassembled WGS sequence"/>
</dbReference>
<dbReference type="AlphaFoldDB" id="A0AAN4KQT7"/>
<proteinExistence type="predicted"/>
<evidence type="ECO:0000313" key="2">
    <source>
        <dbReference type="EMBL" id="ERI00983.1"/>
    </source>
</evidence>
<organism evidence="2 3">
    <name type="scientific">Bacillus thuringiensis T01-328</name>
    <dbReference type="NCBI Taxonomy" id="1324966"/>
    <lineage>
        <taxon>Bacteria</taxon>
        <taxon>Bacillati</taxon>
        <taxon>Bacillota</taxon>
        <taxon>Bacilli</taxon>
        <taxon>Bacillales</taxon>
        <taxon>Bacillaceae</taxon>
        <taxon>Bacillus</taxon>
        <taxon>Bacillus cereus group</taxon>
    </lineage>
</organism>
<comment type="caution">
    <text evidence="2">The sequence shown here is derived from an EMBL/GenBank/DDBJ whole genome shotgun (WGS) entry which is preliminary data.</text>
</comment>
<reference evidence="2 3" key="1">
    <citation type="journal article" date="2013" name="Genome Announc.">
        <title>Draft Genome Sequence of Bacillus thuringiensis var. thuringiensis Strain T01-328, a Brazilian Isolate That Produces a Soluble Pesticide Protein, Cry1Ia.</title>
        <authorList>
            <person name="Varani A.M."/>
            <person name="Lemos M.V."/>
            <person name="Fernandes C.C."/>
            <person name="Lemos E.G."/>
            <person name="Alves E.C."/>
            <person name="Desiderio J.A."/>
        </authorList>
    </citation>
    <scope>NUCLEOTIDE SEQUENCE [LARGE SCALE GENOMIC DNA]</scope>
    <source>
        <strain evidence="2 3">T01-328</strain>
    </source>
</reference>